<dbReference type="InterPro" id="IPR018635">
    <property type="entry name" value="UPF0319"/>
</dbReference>
<evidence type="ECO:0000256" key="1">
    <source>
        <dbReference type="ARBA" id="ARBA00022729"/>
    </source>
</evidence>
<reference evidence="2" key="1">
    <citation type="journal article" date="2015" name="Nature">
        <title>Complex archaea that bridge the gap between prokaryotes and eukaryotes.</title>
        <authorList>
            <person name="Spang A."/>
            <person name="Saw J.H."/>
            <person name="Jorgensen S.L."/>
            <person name="Zaremba-Niedzwiedzka K."/>
            <person name="Martijn J."/>
            <person name="Lind A.E."/>
            <person name="van Eijk R."/>
            <person name="Schleper C."/>
            <person name="Guy L."/>
            <person name="Ettema T.J."/>
        </authorList>
    </citation>
    <scope>NUCLEOTIDE SEQUENCE</scope>
</reference>
<gene>
    <name evidence="2" type="ORF">LCGC14_1150240</name>
</gene>
<comment type="caution">
    <text evidence="2">The sequence shown here is derived from an EMBL/GenBank/DDBJ whole genome shotgun (WGS) entry which is preliminary data.</text>
</comment>
<dbReference type="PANTHER" id="PTHR38108">
    <property type="entry name" value="UPF0319 PROTEIN YCCT"/>
    <property type="match status" value="1"/>
</dbReference>
<keyword evidence="1" id="KW-0732">Signal</keyword>
<proteinExistence type="predicted"/>
<accession>A0A0F9PDU4</accession>
<dbReference type="PANTHER" id="PTHR38108:SF1">
    <property type="entry name" value="UPF0319 PROTEIN YCCT"/>
    <property type="match status" value="1"/>
</dbReference>
<organism evidence="2">
    <name type="scientific">marine sediment metagenome</name>
    <dbReference type="NCBI Taxonomy" id="412755"/>
    <lineage>
        <taxon>unclassified sequences</taxon>
        <taxon>metagenomes</taxon>
        <taxon>ecological metagenomes</taxon>
    </lineage>
</organism>
<dbReference type="Pfam" id="PF09829">
    <property type="entry name" value="DUF2057"/>
    <property type="match status" value="1"/>
</dbReference>
<protein>
    <recommendedName>
        <fullName evidence="3">DUF2057 domain-containing protein</fullName>
    </recommendedName>
</protein>
<evidence type="ECO:0000313" key="2">
    <source>
        <dbReference type="EMBL" id="KKM99205.1"/>
    </source>
</evidence>
<sequence>MLKPILISSAVALLVSFSANAENIHFPEEIVPLQVGDKMLESSLFSRIDDVELAPGTYQLRLKYTDLYEDDYDTHEVIESEPFWVNVTVEAGKDYTLVFNRAENAVSAKVFAEAPQVSLKAKSSAVAKPLSVISNTQLASNKPAMQNTMPAGPSRPSQPIKPIAPITGKGMPSAPQMLDFWWQQATATERKAFLEKVTK</sequence>
<name>A0A0F9PDU4_9ZZZZ</name>
<dbReference type="EMBL" id="LAZR01005523">
    <property type="protein sequence ID" value="KKM99205.1"/>
    <property type="molecule type" value="Genomic_DNA"/>
</dbReference>
<dbReference type="AlphaFoldDB" id="A0A0F9PDU4"/>
<evidence type="ECO:0008006" key="3">
    <source>
        <dbReference type="Google" id="ProtNLM"/>
    </source>
</evidence>